<dbReference type="PANTHER" id="PTHR46640:SF1">
    <property type="entry name" value="FUNGAL LIPASE-LIKE DOMAIN-CONTAINING PROTEIN-RELATED"/>
    <property type="match status" value="1"/>
</dbReference>
<feature type="chain" id="PRO_5030101569" description="Fungal lipase-type domain-containing protein" evidence="3">
    <location>
        <begin position="17"/>
        <end position="320"/>
    </location>
</feature>
<organism evidence="5 6">
    <name type="scientific">Wallemia ichthyophaga</name>
    <dbReference type="NCBI Taxonomy" id="245174"/>
    <lineage>
        <taxon>Eukaryota</taxon>
        <taxon>Fungi</taxon>
        <taxon>Dikarya</taxon>
        <taxon>Basidiomycota</taxon>
        <taxon>Wallemiomycotina</taxon>
        <taxon>Wallemiomycetes</taxon>
        <taxon>Wallemiales</taxon>
        <taxon>Wallemiaceae</taxon>
        <taxon>Wallemia</taxon>
    </lineage>
</organism>
<evidence type="ECO:0000256" key="1">
    <source>
        <dbReference type="ARBA" id="ARBA00022729"/>
    </source>
</evidence>
<dbReference type="AlphaFoldDB" id="A0A4T0L5Q4"/>
<evidence type="ECO:0000313" key="5">
    <source>
        <dbReference type="EMBL" id="TIB14643.1"/>
    </source>
</evidence>
<dbReference type="CDD" id="cd00519">
    <property type="entry name" value="Lipase_3"/>
    <property type="match status" value="1"/>
</dbReference>
<dbReference type="SUPFAM" id="SSF53474">
    <property type="entry name" value="alpha/beta-Hydrolases"/>
    <property type="match status" value="1"/>
</dbReference>
<dbReference type="GO" id="GO:0016787">
    <property type="term" value="F:hydrolase activity"/>
    <property type="evidence" value="ECO:0007669"/>
    <property type="project" value="UniProtKB-KW"/>
</dbReference>
<dbReference type="InterPro" id="IPR029058">
    <property type="entry name" value="AB_hydrolase_fold"/>
</dbReference>
<dbReference type="GO" id="GO:0006629">
    <property type="term" value="P:lipid metabolic process"/>
    <property type="evidence" value="ECO:0007669"/>
    <property type="project" value="InterPro"/>
</dbReference>
<dbReference type="InterPro" id="IPR002921">
    <property type="entry name" value="Fungal_lipase-type"/>
</dbReference>
<accession>A0A4T0L5Q4</accession>
<dbReference type="Pfam" id="PF01764">
    <property type="entry name" value="Lipase_3"/>
    <property type="match status" value="1"/>
</dbReference>
<feature type="signal peptide" evidence="3">
    <location>
        <begin position="1"/>
        <end position="16"/>
    </location>
</feature>
<evidence type="ECO:0000313" key="6">
    <source>
        <dbReference type="Proteomes" id="UP000306954"/>
    </source>
</evidence>
<dbReference type="InterPro" id="IPR051299">
    <property type="entry name" value="AB_hydrolase_lip/est"/>
</dbReference>
<feature type="domain" description="Fungal lipase-type" evidence="4">
    <location>
        <begin position="109"/>
        <end position="249"/>
    </location>
</feature>
<dbReference type="OrthoDB" id="426718at2759"/>
<gene>
    <name evidence="5" type="ORF">E3P90_01190</name>
</gene>
<evidence type="ECO:0000256" key="3">
    <source>
        <dbReference type="SAM" id="SignalP"/>
    </source>
</evidence>
<dbReference type="Gene3D" id="3.40.50.1820">
    <property type="entry name" value="alpha/beta hydrolase"/>
    <property type="match status" value="1"/>
</dbReference>
<name>A0A4T0L5Q4_WALIC</name>
<dbReference type="PANTHER" id="PTHR46640">
    <property type="entry name" value="TRIACYLGLYCEROL LIPASE, PUTATIVE (AFU_ORTHOLOGUE AFUA_6G06510)-RELATED"/>
    <property type="match status" value="1"/>
</dbReference>
<evidence type="ECO:0000256" key="2">
    <source>
        <dbReference type="ARBA" id="ARBA00022801"/>
    </source>
</evidence>
<dbReference type="EMBL" id="SPOF01000010">
    <property type="protein sequence ID" value="TIB14643.1"/>
    <property type="molecule type" value="Genomic_DNA"/>
</dbReference>
<protein>
    <recommendedName>
        <fullName evidence="4">Fungal lipase-type domain-containing protein</fullName>
    </recommendedName>
</protein>
<evidence type="ECO:0000259" key="4">
    <source>
        <dbReference type="Pfam" id="PF01764"/>
    </source>
</evidence>
<reference evidence="5 6" key="1">
    <citation type="submission" date="2019-03" db="EMBL/GenBank/DDBJ databases">
        <title>Sequencing 23 genomes of Wallemia ichthyophaga.</title>
        <authorList>
            <person name="Gostincar C."/>
        </authorList>
    </citation>
    <scope>NUCLEOTIDE SEQUENCE [LARGE SCALE GENOMIC DNA]</scope>
    <source>
        <strain evidence="5 6">EXF-8621</strain>
    </source>
</reference>
<proteinExistence type="predicted"/>
<sequence>MRLVLLLLALCAWAAAVPALIARQQELSPVTDEQAARYISSAVVSGAVSCGSRAVTAFDCGPACDKLSDAGAEILYSDGDGERDPWIYLMHVHSENALVVAHSPTNFSSFLSVLIDANFFLTAIDAVLLDDMGVNSSAGISVHSGFLRSVNKTYEELKKRLIAAMDRLGDKISVVRFEGHSMGAASAAIEAVALSSIVKDRGYDLRLTTFGSPRVGNEQFAGLLEKTIPLDKRARVTNQNDKVPHLPGWPYKHYAGEVYIPKQDENDIPKPAAHCIGREDDRCTDKFNIFQRSKEAHVGPYFDQTLSRSVCTNADAYPPE</sequence>
<comment type="caution">
    <text evidence="5">The sequence shown here is derived from an EMBL/GenBank/DDBJ whole genome shotgun (WGS) entry which is preliminary data.</text>
</comment>
<keyword evidence="2" id="KW-0378">Hydrolase</keyword>
<dbReference type="Proteomes" id="UP000306954">
    <property type="component" value="Unassembled WGS sequence"/>
</dbReference>
<keyword evidence="1 3" id="KW-0732">Signal</keyword>